<dbReference type="GeneID" id="36347351"/>
<dbReference type="EMBL" id="JPDN02000004">
    <property type="protein sequence ID" value="PON29536.1"/>
    <property type="molecule type" value="Genomic_DNA"/>
</dbReference>
<comment type="caution">
    <text evidence="1">The sequence shown here is derived from an EMBL/GenBank/DDBJ whole genome shotgun (WGS) entry which is preliminary data.</text>
</comment>
<keyword evidence="2" id="KW-1185">Reference proteome</keyword>
<accession>A0A2P4ZZ25</accession>
<name>A0A2P4ZZ25_9HYPO</name>
<organism evidence="1 2">
    <name type="scientific">Trichoderma gamsii</name>
    <dbReference type="NCBI Taxonomy" id="398673"/>
    <lineage>
        <taxon>Eukaryota</taxon>
        <taxon>Fungi</taxon>
        <taxon>Dikarya</taxon>
        <taxon>Ascomycota</taxon>
        <taxon>Pezizomycotina</taxon>
        <taxon>Sordariomycetes</taxon>
        <taxon>Hypocreomycetidae</taxon>
        <taxon>Hypocreales</taxon>
        <taxon>Hypocreaceae</taxon>
        <taxon>Trichoderma</taxon>
    </lineage>
</organism>
<reference evidence="1 2" key="1">
    <citation type="journal article" date="2016" name="Genome Announc.">
        <title>Draft Whole-Genome Sequence of Trichoderma gamsii T6085, a Promising Biocontrol Agent of Fusarium Head Blight on Wheat.</title>
        <authorList>
            <person name="Baroncelli R."/>
            <person name="Zapparata A."/>
            <person name="Piaggeschi G."/>
            <person name="Sarrocco S."/>
            <person name="Vannacci G."/>
        </authorList>
    </citation>
    <scope>NUCLEOTIDE SEQUENCE [LARGE SCALE GENOMIC DNA]</scope>
    <source>
        <strain evidence="1 2">T6085</strain>
    </source>
</reference>
<dbReference type="Proteomes" id="UP000054821">
    <property type="component" value="Unassembled WGS sequence"/>
</dbReference>
<sequence>MEVACSLWNHRYTIVLEQCSILAKDIKESLERMASLE</sequence>
<protein>
    <submittedName>
        <fullName evidence="1">Uncharacterized protein</fullName>
    </submittedName>
</protein>
<evidence type="ECO:0000313" key="1">
    <source>
        <dbReference type="EMBL" id="PON29536.1"/>
    </source>
</evidence>
<evidence type="ECO:0000313" key="2">
    <source>
        <dbReference type="Proteomes" id="UP000054821"/>
    </source>
</evidence>
<dbReference type="AlphaFoldDB" id="A0A2P4ZZ25"/>
<proteinExistence type="predicted"/>
<gene>
    <name evidence="1" type="ORF">TGAM01_v201785</name>
</gene>
<dbReference type="RefSeq" id="XP_024406455.1">
    <property type="nucleotide sequence ID" value="XM_024548844.1"/>
</dbReference>